<protein>
    <submittedName>
        <fullName evidence="2">Peptidoglycan/xylan/chitin deacetylase (PgdA/CDA1 family)</fullName>
    </submittedName>
</protein>
<reference evidence="2 3" key="1">
    <citation type="submission" date="2020-08" db="EMBL/GenBank/DDBJ databases">
        <title>Sequencing the genomes of 1000 actinobacteria strains.</title>
        <authorList>
            <person name="Klenk H.-P."/>
        </authorList>
    </citation>
    <scope>NUCLEOTIDE SEQUENCE [LARGE SCALE GENOMIC DNA]</scope>
    <source>
        <strain evidence="2 3">DSM 24823</strain>
    </source>
</reference>
<gene>
    <name evidence="2" type="ORF">HD600_001063</name>
</gene>
<dbReference type="GO" id="GO:0016810">
    <property type="term" value="F:hydrolase activity, acting on carbon-nitrogen (but not peptide) bonds"/>
    <property type="evidence" value="ECO:0007669"/>
    <property type="project" value="InterPro"/>
</dbReference>
<evidence type="ECO:0000313" key="2">
    <source>
        <dbReference type="EMBL" id="MBB5742566.1"/>
    </source>
</evidence>
<dbReference type="Gene3D" id="3.20.20.370">
    <property type="entry name" value="Glycoside hydrolase/deacetylase"/>
    <property type="match status" value="1"/>
</dbReference>
<sequence>MTLRLPDGAAVAVAITVDFDGESLWLAKGREQDETTMSKGRYCGEVAAPRLLALFNRLGISTSWGMPVHTYRTWPELALRIARDHEVFCHGVCHESLAGLSLEAERDLLRRQVDAYEGMFGSRPKGYRAPGGPTTPHTLDLLDEFGFEWDSSLAGGDVHPYRPRRVLERHPERGTRYGARHDVLEFSTTVDQEDWFSFEFEFGGNPGMADPDLVLKRWQSMIDWAAREEPGGAVAITLHPQSIGRPHRFEMLERFLGAMQARSDIWIASMTQIAATWQGETE</sequence>
<dbReference type="PANTHER" id="PTHR47561:SF1">
    <property type="entry name" value="POLYSACCHARIDE DEACETYLASE FAMILY PROTEIN (AFU_ORTHOLOGUE AFUA_6G05030)"/>
    <property type="match status" value="1"/>
</dbReference>
<dbReference type="Proteomes" id="UP000517712">
    <property type="component" value="Unassembled WGS sequence"/>
</dbReference>
<feature type="domain" description="NodB homology" evidence="1">
    <location>
        <begin position="48"/>
        <end position="148"/>
    </location>
</feature>
<dbReference type="GO" id="GO:0005975">
    <property type="term" value="P:carbohydrate metabolic process"/>
    <property type="evidence" value="ECO:0007669"/>
    <property type="project" value="InterPro"/>
</dbReference>
<dbReference type="InterPro" id="IPR011330">
    <property type="entry name" value="Glyco_hydro/deAcase_b/a-brl"/>
</dbReference>
<keyword evidence="3" id="KW-1185">Reference proteome</keyword>
<dbReference type="RefSeq" id="WP_184282072.1">
    <property type="nucleotide sequence ID" value="NZ_BAAAPG010000001.1"/>
</dbReference>
<evidence type="ECO:0000259" key="1">
    <source>
        <dbReference type="Pfam" id="PF01522"/>
    </source>
</evidence>
<dbReference type="Pfam" id="PF01522">
    <property type="entry name" value="Polysacc_deac_1"/>
    <property type="match status" value="1"/>
</dbReference>
<comment type="caution">
    <text evidence="2">The sequence shown here is derived from an EMBL/GenBank/DDBJ whole genome shotgun (WGS) entry which is preliminary data.</text>
</comment>
<dbReference type="InterPro" id="IPR002509">
    <property type="entry name" value="NODB_dom"/>
</dbReference>
<proteinExistence type="predicted"/>
<dbReference type="PANTHER" id="PTHR47561">
    <property type="entry name" value="POLYSACCHARIDE DEACETYLASE FAMILY PROTEIN (AFU_ORTHOLOGUE AFUA_6G05030)"/>
    <property type="match status" value="1"/>
</dbReference>
<dbReference type="SUPFAM" id="SSF88713">
    <property type="entry name" value="Glycoside hydrolase/deacetylase"/>
    <property type="match status" value="1"/>
</dbReference>
<evidence type="ECO:0000313" key="3">
    <source>
        <dbReference type="Proteomes" id="UP000517712"/>
    </source>
</evidence>
<dbReference type="EMBL" id="JACHMU010000001">
    <property type="protein sequence ID" value="MBB5742566.1"/>
    <property type="molecule type" value="Genomic_DNA"/>
</dbReference>
<dbReference type="AlphaFoldDB" id="A0A7W9CBV3"/>
<name>A0A7W9CBV3_9MICO</name>
<accession>A0A7W9CBV3</accession>
<organism evidence="2 3">
    <name type="scientific">Microbacterium ginsengiterrae</name>
    <dbReference type="NCBI Taxonomy" id="546115"/>
    <lineage>
        <taxon>Bacteria</taxon>
        <taxon>Bacillati</taxon>
        <taxon>Actinomycetota</taxon>
        <taxon>Actinomycetes</taxon>
        <taxon>Micrococcales</taxon>
        <taxon>Microbacteriaceae</taxon>
        <taxon>Microbacterium</taxon>
    </lineage>
</organism>